<dbReference type="STRING" id="1448320.A0A319E951"/>
<accession>A0A319E951</accession>
<name>A0A319E951_9EURO</name>
<evidence type="ECO:0000313" key="2">
    <source>
        <dbReference type="EMBL" id="PYH87592.1"/>
    </source>
</evidence>
<keyword evidence="3" id="KW-1185">Reference proteome</keyword>
<dbReference type="AlphaFoldDB" id="A0A319E951"/>
<proteinExistence type="predicted"/>
<organism evidence="2 3">
    <name type="scientific">Aspergillus ellipticus CBS 707.79</name>
    <dbReference type="NCBI Taxonomy" id="1448320"/>
    <lineage>
        <taxon>Eukaryota</taxon>
        <taxon>Fungi</taxon>
        <taxon>Dikarya</taxon>
        <taxon>Ascomycota</taxon>
        <taxon>Pezizomycotina</taxon>
        <taxon>Eurotiomycetes</taxon>
        <taxon>Eurotiomycetidae</taxon>
        <taxon>Eurotiales</taxon>
        <taxon>Aspergillaceae</taxon>
        <taxon>Aspergillus</taxon>
        <taxon>Aspergillus subgen. Circumdati</taxon>
    </lineage>
</organism>
<feature type="region of interest" description="Disordered" evidence="1">
    <location>
        <begin position="1"/>
        <end position="21"/>
    </location>
</feature>
<dbReference type="Proteomes" id="UP000247810">
    <property type="component" value="Unassembled WGS sequence"/>
</dbReference>
<evidence type="ECO:0000256" key="1">
    <source>
        <dbReference type="SAM" id="MobiDB-lite"/>
    </source>
</evidence>
<dbReference type="OrthoDB" id="4426556at2759"/>
<dbReference type="VEuPathDB" id="FungiDB:BO71DRAFT_489459"/>
<reference evidence="2 3" key="1">
    <citation type="submission" date="2018-02" db="EMBL/GenBank/DDBJ databases">
        <title>The genomes of Aspergillus section Nigri reveals drivers in fungal speciation.</title>
        <authorList>
            <consortium name="DOE Joint Genome Institute"/>
            <person name="Vesth T.C."/>
            <person name="Nybo J."/>
            <person name="Theobald S."/>
            <person name="Brandl J."/>
            <person name="Frisvad J.C."/>
            <person name="Nielsen K.F."/>
            <person name="Lyhne E.K."/>
            <person name="Kogle M.E."/>
            <person name="Kuo A."/>
            <person name="Riley R."/>
            <person name="Clum A."/>
            <person name="Nolan M."/>
            <person name="Lipzen A."/>
            <person name="Salamov A."/>
            <person name="Henrissat B."/>
            <person name="Wiebenga A."/>
            <person name="De vries R.P."/>
            <person name="Grigoriev I.V."/>
            <person name="Mortensen U.H."/>
            <person name="Andersen M.R."/>
            <person name="Baker S.E."/>
        </authorList>
    </citation>
    <scope>NUCLEOTIDE SEQUENCE [LARGE SCALE GENOMIC DNA]</scope>
    <source>
        <strain evidence="2 3">CBS 707.79</strain>
    </source>
</reference>
<evidence type="ECO:0000313" key="3">
    <source>
        <dbReference type="Proteomes" id="UP000247810"/>
    </source>
</evidence>
<dbReference type="EMBL" id="KZ826208">
    <property type="protein sequence ID" value="PYH87592.1"/>
    <property type="molecule type" value="Genomic_DNA"/>
</dbReference>
<gene>
    <name evidence="2" type="ORF">BO71DRAFT_489459</name>
</gene>
<sequence length="88" mass="10281">MSVSAQATPRPSLRRPSTVHTNEFDDSFAGRVRSFFHRDPHVGVVSHNDLRDREDLEIHTWDGKDDPDNPFNWSTTYKWVLTFTVCFM</sequence>
<protein>
    <submittedName>
        <fullName evidence="2">Uncharacterized protein</fullName>
    </submittedName>
</protein>